<evidence type="ECO:0000256" key="1">
    <source>
        <dbReference type="SAM" id="MobiDB-lite"/>
    </source>
</evidence>
<dbReference type="EMBL" id="CP064788">
    <property type="protein sequence ID" value="QSG07842.1"/>
    <property type="molecule type" value="Genomic_DNA"/>
</dbReference>
<evidence type="ECO:0000313" key="2">
    <source>
        <dbReference type="EMBL" id="QSG07842.1"/>
    </source>
</evidence>
<dbReference type="Proteomes" id="UP000662973">
    <property type="component" value="Chromosome"/>
</dbReference>
<dbReference type="KEGG" id="hds:HSR122_0434"/>
<organism evidence="2 3">
    <name type="scientific">Halapricum desulfuricans</name>
    <dbReference type="NCBI Taxonomy" id="2841257"/>
    <lineage>
        <taxon>Archaea</taxon>
        <taxon>Methanobacteriati</taxon>
        <taxon>Methanobacteriota</taxon>
        <taxon>Stenosarchaea group</taxon>
        <taxon>Halobacteria</taxon>
        <taxon>Halobacteriales</taxon>
        <taxon>Haloarculaceae</taxon>
        <taxon>Halapricum</taxon>
    </lineage>
</organism>
<reference evidence="2 3" key="1">
    <citation type="submission" date="2020-11" db="EMBL/GenBank/DDBJ databases">
        <title>Carbohydrate-dependent, anaerobic sulfur respiration: A novel catabolism in halophilic archaea.</title>
        <authorList>
            <person name="Sorokin D.Y."/>
            <person name="Messina E."/>
            <person name="Smedile F."/>
            <person name="La Cono V."/>
            <person name="Hallsworth J.E."/>
            <person name="Yakimov M.M."/>
        </authorList>
    </citation>
    <scope>NUCLEOTIDE SEQUENCE [LARGE SCALE GENOMIC DNA]</scope>
    <source>
        <strain evidence="2 3">HSR12-2</strain>
    </source>
</reference>
<accession>A0A897N4L4</accession>
<feature type="region of interest" description="Disordered" evidence="1">
    <location>
        <begin position="1"/>
        <end position="29"/>
    </location>
</feature>
<sequence>MWGNSSLGKTAPYLSKQTPYSQRVRSHTRSGRFKYMRERTASTVRFADVSVAICNPIYTGLQNRV</sequence>
<protein>
    <submittedName>
        <fullName evidence="2">Uncharacterized protein</fullName>
    </submittedName>
</protein>
<gene>
    <name evidence="2" type="ORF">HSR122_0434</name>
</gene>
<proteinExistence type="predicted"/>
<dbReference type="AlphaFoldDB" id="A0A897N4L4"/>
<name>A0A897N4L4_9EURY</name>
<evidence type="ECO:0000313" key="3">
    <source>
        <dbReference type="Proteomes" id="UP000662973"/>
    </source>
</evidence>
<keyword evidence="3" id="KW-1185">Reference proteome</keyword>